<accession>A0A0W8CLB8</accession>
<dbReference type="OrthoDB" id="128361at2759"/>
<proteinExistence type="predicted"/>
<name>A0A0W8CLB8_PHYNI</name>
<dbReference type="EMBL" id="LNFO01002684">
    <property type="protein sequence ID" value="KUF84976.1"/>
    <property type="molecule type" value="Genomic_DNA"/>
</dbReference>
<feature type="compositionally biased region" description="Low complexity" evidence="1">
    <location>
        <begin position="86"/>
        <end position="98"/>
    </location>
</feature>
<dbReference type="PANTHER" id="PTHR37069:SF2">
    <property type="entry name" value="PIGGYBAC TRANSPOSABLE ELEMENT-DERIVED PROTEIN DOMAIN-CONTAINING PROTEIN"/>
    <property type="match status" value="1"/>
</dbReference>
<evidence type="ECO:0000313" key="2">
    <source>
        <dbReference type="EMBL" id="KUF84976.1"/>
    </source>
</evidence>
<gene>
    <name evidence="2" type="ORF">AM587_10001901</name>
</gene>
<dbReference type="PANTHER" id="PTHR37069">
    <property type="entry name" value="DDE_TNP_1_7 DOMAIN-CONTAINING PROTEIN"/>
    <property type="match status" value="1"/>
</dbReference>
<organism evidence="2 3">
    <name type="scientific">Phytophthora nicotianae</name>
    <name type="common">Potato buckeye rot agent</name>
    <name type="synonym">Phytophthora parasitica</name>
    <dbReference type="NCBI Taxonomy" id="4792"/>
    <lineage>
        <taxon>Eukaryota</taxon>
        <taxon>Sar</taxon>
        <taxon>Stramenopiles</taxon>
        <taxon>Oomycota</taxon>
        <taxon>Peronosporomycetes</taxon>
        <taxon>Peronosporales</taxon>
        <taxon>Peronosporaceae</taxon>
        <taxon>Phytophthora</taxon>
    </lineage>
</organism>
<feature type="region of interest" description="Disordered" evidence="1">
    <location>
        <begin position="86"/>
        <end position="152"/>
    </location>
</feature>
<protein>
    <submittedName>
        <fullName evidence="2">Uncharacterized protein</fullName>
    </submittedName>
</protein>
<dbReference type="AlphaFoldDB" id="A0A0W8CLB8"/>
<dbReference type="Proteomes" id="UP000052943">
    <property type="component" value="Unassembled WGS sequence"/>
</dbReference>
<feature type="compositionally biased region" description="Basic and acidic residues" evidence="1">
    <location>
        <begin position="141"/>
        <end position="152"/>
    </location>
</feature>
<reference evidence="2 3" key="1">
    <citation type="submission" date="2015-11" db="EMBL/GenBank/DDBJ databases">
        <title>Genomes and virulence difference between two physiological races of Phytophthora nicotianae.</title>
        <authorList>
            <person name="Liu H."/>
            <person name="Ma X."/>
            <person name="Yu H."/>
            <person name="Fang D."/>
            <person name="Li Y."/>
            <person name="Wang X."/>
            <person name="Wang W."/>
            <person name="Dong Y."/>
            <person name="Xiao B."/>
        </authorList>
    </citation>
    <scope>NUCLEOTIDE SEQUENCE [LARGE SCALE GENOMIC DNA]</scope>
    <source>
        <strain evidence="3">race 0</strain>
    </source>
</reference>
<comment type="caution">
    <text evidence="2">The sequence shown here is derived from an EMBL/GenBank/DDBJ whole genome shotgun (WGS) entry which is preliminary data.</text>
</comment>
<evidence type="ECO:0000313" key="3">
    <source>
        <dbReference type="Proteomes" id="UP000052943"/>
    </source>
</evidence>
<feature type="compositionally biased region" description="Basic and acidic residues" evidence="1">
    <location>
        <begin position="100"/>
        <end position="110"/>
    </location>
</feature>
<feature type="compositionally biased region" description="Basic and acidic residues" evidence="1">
    <location>
        <begin position="121"/>
        <end position="132"/>
    </location>
</feature>
<sequence>MESVVDFKVVWPLLRKEGWTWKPAKGLQIHANYLKPGCKLRGGKHEVDYFNGEDAFLAHEKADKDLCTGLHLTNIMVRPNAVPLESLPTSVSSVPSTSGKRQEPTVEKQPPKKLAKTVGSRKSEDKKSEKKQTPNTKKTKKQEAKEATERRRQLSSFGNNWVLLMLKSVENMDRDGIRTSNDEVESFQFPIERNLVNATKAIYTAKVLHNYVINKRMTTDNDYCIFDETIRPLRIPSRTRKFNDVANLMCNMSSDLRVDEGAAI</sequence>
<evidence type="ECO:0000256" key="1">
    <source>
        <dbReference type="SAM" id="MobiDB-lite"/>
    </source>
</evidence>